<evidence type="ECO:0000259" key="2">
    <source>
        <dbReference type="PROSITE" id="PS50174"/>
    </source>
</evidence>
<feature type="domain" description="G-patch" evidence="2">
    <location>
        <begin position="731"/>
        <end position="776"/>
    </location>
</feature>
<keyword evidence="4" id="KW-1185">Reference proteome</keyword>
<reference evidence="3 4" key="1">
    <citation type="journal article" date="2018" name="Proc. Natl. Acad. Sci. U.S.A.">
        <title>Draft genome sequence of Camellia sinensis var. sinensis provides insights into the evolution of the tea genome and tea quality.</title>
        <authorList>
            <person name="Wei C."/>
            <person name="Yang H."/>
            <person name="Wang S."/>
            <person name="Zhao J."/>
            <person name="Liu C."/>
            <person name="Gao L."/>
            <person name="Xia E."/>
            <person name="Lu Y."/>
            <person name="Tai Y."/>
            <person name="She G."/>
            <person name="Sun J."/>
            <person name="Cao H."/>
            <person name="Tong W."/>
            <person name="Gao Q."/>
            <person name="Li Y."/>
            <person name="Deng W."/>
            <person name="Jiang X."/>
            <person name="Wang W."/>
            <person name="Chen Q."/>
            <person name="Zhang S."/>
            <person name="Li H."/>
            <person name="Wu J."/>
            <person name="Wang P."/>
            <person name="Li P."/>
            <person name="Shi C."/>
            <person name="Zheng F."/>
            <person name="Jian J."/>
            <person name="Huang B."/>
            <person name="Shan D."/>
            <person name="Shi M."/>
            <person name="Fang C."/>
            <person name="Yue Y."/>
            <person name="Li F."/>
            <person name="Li D."/>
            <person name="Wei S."/>
            <person name="Han B."/>
            <person name="Jiang C."/>
            <person name="Yin Y."/>
            <person name="Xia T."/>
            <person name="Zhang Z."/>
            <person name="Bennetzen J.L."/>
            <person name="Zhao S."/>
            <person name="Wan X."/>
        </authorList>
    </citation>
    <scope>NUCLEOTIDE SEQUENCE [LARGE SCALE GENOMIC DNA]</scope>
    <source>
        <strain evidence="4">cv. Shuchazao</strain>
        <tissue evidence="3">Leaf</tissue>
    </source>
</reference>
<name>A0A4S4DHQ4_CAMSN</name>
<feature type="region of interest" description="Disordered" evidence="1">
    <location>
        <begin position="684"/>
        <end position="720"/>
    </location>
</feature>
<dbReference type="PANTHER" id="PTHR47423">
    <property type="entry name" value="G-PATCH DOMAIN CONTAINING PROTEIN"/>
    <property type="match status" value="1"/>
</dbReference>
<feature type="region of interest" description="Disordered" evidence="1">
    <location>
        <begin position="530"/>
        <end position="589"/>
    </location>
</feature>
<dbReference type="SMART" id="SM00443">
    <property type="entry name" value="G_patch"/>
    <property type="match status" value="2"/>
</dbReference>
<dbReference type="Proteomes" id="UP000306102">
    <property type="component" value="Unassembled WGS sequence"/>
</dbReference>
<dbReference type="InterPro" id="IPR036867">
    <property type="entry name" value="R3H_dom_sf"/>
</dbReference>
<dbReference type="STRING" id="542762.A0A4S4DHQ4"/>
<feature type="compositionally biased region" description="Low complexity" evidence="1">
    <location>
        <begin position="253"/>
        <end position="273"/>
    </location>
</feature>
<accession>A0A4S4DHQ4</accession>
<feature type="compositionally biased region" description="Polar residues" evidence="1">
    <location>
        <begin position="555"/>
        <end position="574"/>
    </location>
</feature>
<dbReference type="InterPro" id="IPR001374">
    <property type="entry name" value="R3H_dom"/>
</dbReference>
<organism evidence="3 4">
    <name type="scientific">Camellia sinensis var. sinensis</name>
    <name type="common">China tea</name>
    <dbReference type="NCBI Taxonomy" id="542762"/>
    <lineage>
        <taxon>Eukaryota</taxon>
        <taxon>Viridiplantae</taxon>
        <taxon>Streptophyta</taxon>
        <taxon>Embryophyta</taxon>
        <taxon>Tracheophyta</taxon>
        <taxon>Spermatophyta</taxon>
        <taxon>Magnoliopsida</taxon>
        <taxon>eudicotyledons</taxon>
        <taxon>Gunneridae</taxon>
        <taxon>Pentapetalae</taxon>
        <taxon>asterids</taxon>
        <taxon>Ericales</taxon>
        <taxon>Theaceae</taxon>
        <taxon>Camellia</taxon>
    </lineage>
</organism>
<evidence type="ECO:0000313" key="4">
    <source>
        <dbReference type="Proteomes" id="UP000306102"/>
    </source>
</evidence>
<proteinExistence type="predicted"/>
<dbReference type="Gene3D" id="3.30.1370.50">
    <property type="entry name" value="R3H-like domain"/>
    <property type="match status" value="1"/>
</dbReference>
<feature type="region of interest" description="Disordered" evidence="1">
    <location>
        <begin position="1"/>
        <end position="106"/>
    </location>
</feature>
<feature type="region of interest" description="Disordered" evidence="1">
    <location>
        <begin position="341"/>
        <end position="365"/>
    </location>
</feature>
<evidence type="ECO:0000313" key="3">
    <source>
        <dbReference type="EMBL" id="THG02340.1"/>
    </source>
</evidence>
<sequence length="776" mass="84222">MAGGNKKRSTKPTTRKPALFVAGGLLSDWSPISSTPKGRNPNGGNGNSKSALRSGNSDRAKGSGSTSESRKPRGNAFGYVYPTVDYQEGSLPNEGNNADSNLDESHPDVLVDSKETLIVTYEAQTPSVEPQKSEFTYDYSTSFSLDDSSHRGLGFCAEEEATPSGIGSSLQMEMKESDYFNSSSSEEEMDANVSYVREASTDLVDDLLAQSSSPEKNPGFLSIGGMKLYTQDILEEEDDEDGEELLDEEKSESSGSEDSSESSESNSDGSNDTSDSDSDIDEEVALDYFKGIGGSDKVVDIKQFVEPVLDVSDDDDSTSGSCFDETLKKLSGISLQDASKEYGLKKPQSGKKFPAEASRPRDTRYTSSSALDDLMLVKDPRTISARKKKHVARFPQSWPSEAQKNKNFRNFPGEKKKHRKETIALKRRERMIRRGVDLQQINLKLQQLVLDGVDMFSFQSMHSKDCSQVRRIAAIYCLRSDCQGSGKKRFVTVTRTVHTCMPSSIDKIRLEKLIGAGDEDADLAVNDIKPVKGDKSRGKKAAKGSSGFSPLEPLRSSQSKSLKNTPNHRGSSEASKNKKNGKTGSYAQNPVSFVSSGVMQSNTVEINTVVSKETNDTCNEKGKGVESSTSYGAFELHTTGFGSKMMAKMGFTEGRGLGKDGQGMAEPIEVIQRPKLLGLGAQAAETSGNLSKNENRQFGKNETSGNLSKKENKQFGKNETPQRFASFEMHTKGFGSKMMAKMGFVEGMGLGKDSQGMVNPLVAVKFPKSRGLGAKG</sequence>
<feature type="domain" description="G-patch" evidence="2">
    <location>
        <begin position="638"/>
        <end position="684"/>
    </location>
</feature>
<dbReference type="EMBL" id="SDRB02011217">
    <property type="protein sequence ID" value="THG02340.1"/>
    <property type="molecule type" value="Genomic_DNA"/>
</dbReference>
<gene>
    <name evidence="3" type="ORF">TEA_021182</name>
</gene>
<feature type="compositionally biased region" description="Basic residues" evidence="1">
    <location>
        <begin position="1"/>
        <end position="14"/>
    </location>
</feature>
<evidence type="ECO:0000256" key="1">
    <source>
        <dbReference type="SAM" id="MobiDB-lite"/>
    </source>
</evidence>
<dbReference type="Pfam" id="PF01424">
    <property type="entry name" value="R3H"/>
    <property type="match status" value="1"/>
</dbReference>
<dbReference type="AlphaFoldDB" id="A0A4S4DHQ4"/>
<dbReference type="PROSITE" id="PS50174">
    <property type="entry name" value="G_PATCH"/>
    <property type="match status" value="2"/>
</dbReference>
<comment type="caution">
    <text evidence="3">The sequence shown here is derived from an EMBL/GenBank/DDBJ whole genome shotgun (WGS) entry which is preliminary data.</text>
</comment>
<feature type="compositionally biased region" description="Acidic residues" evidence="1">
    <location>
        <begin position="233"/>
        <end position="250"/>
    </location>
</feature>
<dbReference type="PANTHER" id="PTHR47423:SF2">
    <property type="entry name" value="PROTEIN SQS1"/>
    <property type="match status" value="1"/>
</dbReference>
<feature type="region of interest" description="Disordered" evidence="1">
    <location>
        <begin position="231"/>
        <end position="282"/>
    </location>
</feature>
<dbReference type="GO" id="GO:0003676">
    <property type="term" value="F:nucleic acid binding"/>
    <property type="evidence" value="ECO:0007669"/>
    <property type="project" value="InterPro"/>
</dbReference>
<dbReference type="InterPro" id="IPR000467">
    <property type="entry name" value="G_patch_dom"/>
</dbReference>
<protein>
    <recommendedName>
        <fullName evidence="2">G-patch domain-containing protein</fullName>
    </recommendedName>
</protein>
<dbReference type="Pfam" id="PF01585">
    <property type="entry name" value="G-patch"/>
    <property type="match status" value="2"/>
</dbReference>